<reference evidence="18 19" key="1">
    <citation type="submission" date="2013-04" db="EMBL/GenBank/DDBJ databases">
        <title>The Genome Sequence of Parabacteroides gordonii DSM 23371.</title>
        <authorList>
            <consortium name="The Broad Institute Genomics Platform"/>
            <person name="Earl A."/>
            <person name="Ward D."/>
            <person name="Feldgarden M."/>
            <person name="Gevers D."/>
            <person name="Martens E."/>
            <person name="Sakamoto M."/>
            <person name="Benno Y."/>
            <person name="Suzuki N."/>
            <person name="Matsunaga N."/>
            <person name="Koshihara K."/>
            <person name="Seki M."/>
            <person name="Komiya H."/>
            <person name="Walker B."/>
            <person name="Young S."/>
            <person name="Zeng Q."/>
            <person name="Gargeya S."/>
            <person name="Fitzgerald M."/>
            <person name="Haas B."/>
            <person name="Abouelleil A."/>
            <person name="Allen A.W."/>
            <person name="Alvarado L."/>
            <person name="Arachchi H.M."/>
            <person name="Berlin A.M."/>
            <person name="Chapman S.B."/>
            <person name="Gainer-Dewar J."/>
            <person name="Goldberg J."/>
            <person name="Griggs A."/>
            <person name="Gujja S."/>
            <person name="Hansen M."/>
            <person name="Howarth C."/>
            <person name="Imamovic A."/>
            <person name="Ireland A."/>
            <person name="Larimer J."/>
            <person name="McCowan C."/>
            <person name="Murphy C."/>
            <person name="Pearson M."/>
            <person name="Poon T.W."/>
            <person name="Priest M."/>
            <person name="Roberts A."/>
            <person name="Saif S."/>
            <person name="Shea T."/>
            <person name="Sisk P."/>
            <person name="Sykes S."/>
            <person name="Wortman J."/>
            <person name="Nusbaum C."/>
            <person name="Birren B."/>
        </authorList>
    </citation>
    <scope>NUCLEOTIDE SEQUENCE [LARGE SCALE GENOMIC DNA]</scope>
    <source>
        <strain evidence="18 19">MS-1</strain>
    </source>
</reference>
<dbReference type="RefSeq" id="WP_028728077.1">
    <property type="nucleotide sequence ID" value="NZ_AUAE01000026.1"/>
</dbReference>
<feature type="domain" description="ATPase F1/V1/A1 complex alpha/beta subunit N-terminal" evidence="17">
    <location>
        <begin position="28"/>
        <end position="93"/>
    </location>
</feature>
<dbReference type="GO" id="GO:0043531">
    <property type="term" value="F:ADP binding"/>
    <property type="evidence" value="ECO:0007669"/>
    <property type="project" value="TreeGrafter"/>
</dbReference>
<keyword evidence="9 14" id="KW-0406">Ion transport</keyword>
<dbReference type="SUPFAM" id="SSF47917">
    <property type="entry name" value="C-terminal domain of alpha and beta subunits of F1 ATP synthase"/>
    <property type="match status" value="1"/>
</dbReference>
<keyword evidence="14" id="KW-1003">Cell membrane</keyword>
<dbReference type="PANTHER" id="PTHR48082">
    <property type="entry name" value="ATP SYNTHASE SUBUNIT ALPHA, MITOCHONDRIAL"/>
    <property type="match status" value="1"/>
</dbReference>
<dbReference type="Pfam" id="PF00306">
    <property type="entry name" value="ATP-synt_ab_C"/>
    <property type="match status" value="1"/>
</dbReference>
<dbReference type="CDD" id="cd01132">
    <property type="entry name" value="F1-ATPase_alpha_CD"/>
    <property type="match status" value="1"/>
</dbReference>
<dbReference type="InterPro" id="IPR000793">
    <property type="entry name" value="ATP_synth_asu_C"/>
</dbReference>
<comment type="caution">
    <text evidence="18">The sequence shown here is derived from an EMBL/GenBank/DDBJ whole genome shotgun (WGS) entry which is preliminary data.</text>
</comment>
<dbReference type="FunFam" id="1.20.150.20:FF:000001">
    <property type="entry name" value="ATP synthase subunit alpha"/>
    <property type="match status" value="1"/>
</dbReference>
<dbReference type="PANTHER" id="PTHR48082:SF2">
    <property type="entry name" value="ATP SYNTHASE SUBUNIT ALPHA, MITOCHONDRIAL"/>
    <property type="match status" value="1"/>
</dbReference>
<dbReference type="InterPro" id="IPR023366">
    <property type="entry name" value="ATP_synth_asu-like_sf"/>
</dbReference>
<accession>A0A0F5JGU7</accession>
<evidence type="ECO:0000256" key="9">
    <source>
        <dbReference type="ARBA" id="ARBA00023065"/>
    </source>
</evidence>
<gene>
    <name evidence="14" type="primary">atpA</name>
    <name evidence="18" type="ORF">HMPREF1536_02318</name>
</gene>
<comment type="catalytic activity">
    <reaction evidence="14">
        <text>ATP + H2O + 4 H(+)(in) = ADP + phosphate + 5 H(+)(out)</text>
        <dbReference type="Rhea" id="RHEA:57720"/>
        <dbReference type="ChEBI" id="CHEBI:15377"/>
        <dbReference type="ChEBI" id="CHEBI:15378"/>
        <dbReference type="ChEBI" id="CHEBI:30616"/>
        <dbReference type="ChEBI" id="CHEBI:43474"/>
        <dbReference type="ChEBI" id="CHEBI:456216"/>
        <dbReference type="EC" id="7.1.2.2"/>
    </reaction>
</comment>
<dbReference type="FunFam" id="2.40.30.20:FF:000001">
    <property type="entry name" value="ATP synthase subunit alpha"/>
    <property type="match status" value="1"/>
</dbReference>
<dbReference type="PROSITE" id="PS00152">
    <property type="entry name" value="ATPASE_ALPHA_BETA"/>
    <property type="match status" value="1"/>
</dbReference>
<evidence type="ECO:0000256" key="5">
    <source>
        <dbReference type="ARBA" id="ARBA00022741"/>
    </source>
</evidence>
<keyword evidence="6 14" id="KW-0375">Hydrogen ion transport</keyword>
<evidence type="ECO:0000256" key="10">
    <source>
        <dbReference type="ARBA" id="ARBA00023136"/>
    </source>
</evidence>
<evidence type="ECO:0000256" key="7">
    <source>
        <dbReference type="ARBA" id="ARBA00022840"/>
    </source>
</evidence>
<feature type="domain" description="ATPase F1/V1/A1 complex alpha/beta subunit nucleotide-binding" evidence="15">
    <location>
        <begin position="152"/>
        <end position="390"/>
    </location>
</feature>
<comment type="similarity">
    <text evidence="3 14">Belongs to the ATPase alpha/beta chains family.</text>
</comment>
<dbReference type="NCBIfam" id="TIGR00962">
    <property type="entry name" value="atpA"/>
    <property type="match status" value="1"/>
</dbReference>
<dbReference type="InterPro" id="IPR038376">
    <property type="entry name" value="ATP_synth_asu_C_sf"/>
</dbReference>
<feature type="domain" description="ATP synthase alpha subunit C-terminal" evidence="16">
    <location>
        <begin position="397"/>
        <end position="521"/>
    </location>
</feature>
<dbReference type="NCBIfam" id="NF009884">
    <property type="entry name" value="PRK13343.1"/>
    <property type="match status" value="1"/>
</dbReference>
<dbReference type="Pfam" id="PF02874">
    <property type="entry name" value="ATP-synt_ab_N"/>
    <property type="match status" value="1"/>
</dbReference>
<evidence type="ECO:0000313" key="18">
    <source>
        <dbReference type="EMBL" id="KKB56682.1"/>
    </source>
</evidence>
<dbReference type="STRING" id="1203610.HMPREF1536_02318"/>
<comment type="subcellular location">
    <subcellularLocation>
        <location evidence="14">Cell membrane</location>
        <topology evidence="14">Peripheral membrane protein</topology>
    </subcellularLocation>
    <subcellularLocation>
        <location evidence="2">Membrane</location>
        <topology evidence="2">Peripheral membrane protein</topology>
    </subcellularLocation>
</comment>
<dbReference type="GO" id="GO:0046933">
    <property type="term" value="F:proton-transporting ATP synthase activity, rotational mechanism"/>
    <property type="evidence" value="ECO:0007669"/>
    <property type="project" value="UniProtKB-UniRule"/>
</dbReference>
<protein>
    <recommendedName>
        <fullName evidence="14">ATP synthase subunit alpha</fullName>
        <ecNumber evidence="14">7.1.2.2</ecNumber>
    </recommendedName>
    <alternativeName>
        <fullName evidence="14">ATP synthase F1 sector subunit alpha</fullName>
    </alternativeName>
    <alternativeName>
        <fullName evidence="14">F-ATPase subunit alpha</fullName>
    </alternativeName>
</protein>
<dbReference type="Pfam" id="PF00006">
    <property type="entry name" value="ATP-synt_ab"/>
    <property type="match status" value="1"/>
</dbReference>
<evidence type="ECO:0000256" key="11">
    <source>
        <dbReference type="ARBA" id="ARBA00023196"/>
    </source>
</evidence>
<dbReference type="SUPFAM" id="SSF50615">
    <property type="entry name" value="N-terminal domain of alpha and beta subunits of F1 ATP synthase"/>
    <property type="match status" value="1"/>
</dbReference>
<evidence type="ECO:0000256" key="12">
    <source>
        <dbReference type="ARBA" id="ARBA00023310"/>
    </source>
</evidence>
<dbReference type="HOGENOM" id="CLU_010091_2_1_10"/>
<name>A0A0F5JGU7_9BACT</name>
<dbReference type="GO" id="GO:0045259">
    <property type="term" value="C:proton-transporting ATP synthase complex"/>
    <property type="evidence" value="ECO:0007669"/>
    <property type="project" value="UniProtKB-KW"/>
</dbReference>
<dbReference type="Proteomes" id="UP000033035">
    <property type="component" value="Unassembled WGS sequence"/>
</dbReference>
<evidence type="ECO:0000256" key="14">
    <source>
        <dbReference type="HAMAP-Rule" id="MF_01346"/>
    </source>
</evidence>
<comment type="function">
    <text evidence="1 14">Produces ATP from ADP in the presence of a proton gradient across the membrane. The alpha chain is a regulatory subunit.</text>
</comment>
<evidence type="ECO:0000256" key="8">
    <source>
        <dbReference type="ARBA" id="ARBA00022967"/>
    </source>
</evidence>
<comment type="subunit">
    <text evidence="13">F-type ATPases have 2 components, CF(1) - the catalytic core - and CF(0) - the membrane proton channel. CF(1) has five subunits: alpha(3), beta(3), gamma(1), delta(1), epsilon(1). CF(0) has four main subunits: a(1), b(1), b'(1) and c(9-12).</text>
</comment>
<dbReference type="AlphaFoldDB" id="A0A0F5JGU7"/>
<evidence type="ECO:0000256" key="1">
    <source>
        <dbReference type="ARBA" id="ARBA00003784"/>
    </source>
</evidence>
<sequence length="529" mass="57619">MTDQIKVSEVSAILREQLEGINTSIHLEEVGTVLQVSDGVARIYGLDNAEANELLAFDNGMEAIVMNLEEDNVGAVLLGPTDQVKEGDTVKRTRRIASINVSEDMIGRVIDPLGNPIDGKGEIVGKKYQMPLERKAPGVIFRQPVNEPLQTGIKAVDAMIPIGRGQRELIIGDRQTGKTSIAIDAIINQRSNYEAGNPVYCIYVAIGQKGSTVASLVSTLQEKGAMDYTIVVSATASDPAAMQYFAPFAGAAIGEYFRDSGRHALVVYDDLSKQAVAYREVSLILRRPSGREAYPGDIFYLHSRLLERAAKIINQQEVAREMNDLPESMKDLVKGGGSLTALPIIETQAGDVSAYIPTNVISITDGQIFLETDLFNQGNRPAINVGISVSRVGGNAQLKAMKKVAGTLKIDQAQFRELESFTKFGGEMDAVTAFTIDKGQKNTQLLIQPQYSPMPVEYQIAILYCGTKGLLKEVPLDKVHDFENAYLQTLITNHRKDVLDVLKSGVINDDVCRILEETAHQVSGAYKAG</sequence>
<dbReference type="Gene3D" id="1.20.150.20">
    <property type="entry name" value="ATP synthase alpha/beta chain, C-terminal domain"/>
    <property type="match status" value="1"/>
</dbReference>
<keyword evidence="19" id="KW-1185">Reference proteome</keyword>
<keyword evidence="5 14" id="KW-0547">Nucleotide-binding</keyword>
<dbReference type="HAMAP" id="MF_01346">
    <property type="entry name" value="ATP_synth_alpha_bact"/>
    <property type="match status" value="1"/>
</dbReference>
<dbReference type="InterPro" id="IPR036121">
    <property type="entry name" value="ATPase_F1/V1/A1_a/bsu_N_sf"/>
</dbReference>
<dbReference type="FunFam" id="3.40.50.300:FF:000002">
    <property type="entry name" value="ATP synthase subunit alpha"/>
    <property type="match status" value="1"/>
</dbReference>
<dbReference type="Gene3D" id="3.40.50.300">
    <property type="entry name" value="P-loop containing nucleotide triphosphate hydrolases"/>
    <property type="match status" value="1"/>
</dbReference>
<dbReference type="Gene3D" id="2.40.30.20">
    <property type="match status" value="1"/>
</dbReference>
<keyword evidence="12 14" id="KW-0066">ATP synthesis</keyword>
<dbReference type="CDD" id="cd18116">
    <property type="entry name" value="ATP-synt_F1_alpha_N"/>
    <property type="match status" value="1"/>
</dbReference>
<dbReference type="InterPro" id="IPR005294">
    <property type="entry name" value="ATP_synth_F1_asu"/>
</dbReference>
<evidence type="ECO:0000259" key="16">
    <source>
        <dbReference type="Pfam" id="PF00306"/>
    </source>
</evidence>
<evidence type="ECO:0000256" key="4">
    <source>
        <dbReference type="ARBA" id="ARBA00022448"/>
    </source>
</evidence>
<keyword evidence="11 14" id="KW-0139">CF(1)</keyword>
<keyword evidence="10 14" id="KW-0472">Membrane</keyword>
<dbReference type="EC" id="7.1.2.2" evidence="14"/>
<feature type="site" description="Required for activity" evidence="14">
    <location>
        <position position="388"/>
    </location>
</feature>
<dbReference type="PATRIC" id="fig|1203610.3.peg.2380"/>
<dbReference type="InterPro" id="IPR000194">
    <property type="entry name" value="ATPase_F1/V1/A1_a/bsu_nucl-bd"/>
</dbReference>
<keyword evidence="8 14" id="KW-1278">Translocase</keyword>
<evidence type="ECO:0000256" key="13">
    <source>
        <dbReference type="ARBA" id="ARBA00026013"/>
    </source>
</evidence>
<evidence type="ECO:0000259" key="15">
    <source>
        <dbReference type="Pfam" id="PF00006"/>
    </source>
</evidence>
<dbReference type="GO" id="GO:0005524">
    <property type="term" value="F:ATP binding"/>
    <property type="evidence" value="ECO:0007669"/>
    <property type="project" value="UniProtKB-UniRule"/>
</dbReference>
<evidence type="ECO:0000256" key="2">
    <source>
        <dbReference type="ARBA" id="ARBA00004170"/>
    </source>
</evidence>
<dbReference type="CDD" id="cd18113">
    <property type="entry name" value="ATP-synt_F1_alpha_C"/>
    <property type="match status" value="1"/>
</dbReference>
<dbReference type="GO" id="GO:0005886">
    <property type="term" value="C:plasma membrane"/>
    <property type="evidence" value="ECO:0007669"/>
    <property type="project" value="UniProtKB-SubCell"/>
</dbReference>
<dbReference type="EMBL" id="AQHW01000014">
    <property type="protein sequence ID" value="KKB56682.1"/>
    <property type="molecule type" value="Genomic_DNA"/>
</dbReference>
<dbReference type="InterPro" id="IPR004100">
    <property type="entry name" value="ATPase_F1/V1/A1_a/bsu_N"/>
</dbReference>
<evidence type="ECO:0000313" key="19">
    <source>
        <dbReference type="Proteomes" id="UP000033035"/>
    </source>
</evidence>
<keyword evidence="7 14" id="KW-0067">ATP-binding</keyword>
<dbReference type="PIRSF" id="PIRSF039088">
    <property type="entry name" value="F_ATPase_subunit_alpha"/>
    <property type="match status" value="1"/>
</dbReference>
<dbReference type="SUPFAM" id="SSF52540">
    <property type="entry name" value="P-loop containing nucleoside triphosphate hydrolases"/>
    <property type="match status" value="1"/>
</dbReference>
<organism evidence="18 19">
    <name type="scientific">Parabacteroides gordonii MS-1 = DSM 23371</name>
    <dbReference type="NCBI Taxonomy" id="1203610"/>
    <lineage>
        <taxon>Bacteria</taxon>
        <taxon>Pseudomonadati</taxon>
        <taxon>Bacteroidota</taxon>
        <taxon>Bacteroidia</taxon>
        <taxon>Bacteroidales</taxon>
        <taxon>Tannerellaceae</taxon>
        <taxon>Parabacteroides</taxon>
    </lineage>
</organism>
<dbReference type="InterPro" id="IPR027417">
    <property type="entry name" value="P-loop_NTPase"/>
</dbReference>
<keyword evidence="4 14" id="KW-0813">Transport</keyword>
<dbReference type="InterPro" id="IPR033732">
    <property type="entry name" value="ATP_synth_F1_a_nt-bd_dom"/>
</dbReference>
<dbReference type="InterPro" id="IPR020003">
    <property type="entry name" value="ATPase_a/bsu_AS"/>
</dbReference>
<feature type="binding site" evidence="14">
    <location>
        <begin position="172"/>
        <end position="179"/>
    </location>
    <ligand>
        <name>ATP</name>
        <dbReference type="ChEBI" id="CHEBI:30616"/>
    </ligand>
</feature>
<evidence type="ECO:0000256" key="6">
    <source>
        <dbReference type="ARBA" id="ARBA00022781"/>
    </source>
</evidence>
<evidence type="ECO:0000256" key="3">
    <source>
        <dbReference type="ARBA" id="ARBA00008936"/>
    </source>
</evidence>
<proteinExistence type="inferred from homology"/>
<evidence type="ECO:0000259" key="17">
    <source>
        <dbReference type="Pfam" id="PF02874"/>
    </source>
</evidence>